<reference evidence="1 2" key="1">
    <citation type="submission" date="2016-12" db="EMBL/GenBank/DDBJ databases">
        <title>The draft genome sequence of Actinophytocola sp. 11-183.</title>
        <authorList>
            <person name="Wang W."/>
            <person name="Yuan L."/>
        </authorList>
    </citation>
    <scope>NUCLEOTIDE SEQUENCE [LARGE SCALE GENOMIC DNA]</scope>
    <source>
        <strain evidence="1 2">11-183</strain>
    </source>
</reference>
<dbReference type="SUPFAM" id="SSF51261">
    <property type="entry name" value="Duplicated hybrid motif"/>
    <property type="match status" value="1"/>
</dbReference>
<evidence type="ECO:0000313" key="2">
    <source>
        <dbReference type="Proteomes" id="UP000185596"/>
    </source>
</evidence>
<dbReference type="Gene3D" id="2.70.70.10">
    <property type="entry name" value="Glucose Permease (Domain IIA)"/>
    <property type="match status" value="1"/>
</dbReference>
<sequence length="160" mass="17629">MAAPGGARYPQPNPSDIVQNAVDFYDRNDDGVVRASAGGYLYRFCSTVNPYIQVRHPHGLTTGYIHQVELTDVPDGSWVVAYEVLGVIGAELPCGGFANRPHAHWALFDHTGEPVPVDGRTVGGWTWHEEPGVNHSGYGERRGRERHRDECCLTNYGVRG</sequence>
<dbReference type="EMBL" id="MSIE01000031">
    <property type="protein sequence ID" value="OLF16240.1"/>
    <property type="molecule type" value="Genomic_DNA"/>
</dbReference>
<dbReference type="InterPro" id="IPR011055">
    <property type="entry name" value="Dup_hybrid_motif"/>
</dbReference>
<accession>A0A1Q8CPG4</accession>
<name>A0A1Q8CPG4_9PSEU</name>
<proteinExistence type="predicted"/>
<protein>
    <recommendedName>
        <fullName evidence="3">Peptidase M23 domain-containing protein</fullName>
    </recommendedName>
</protein>
<evidence type="ECO:0008006" key="3">
    <source>
        <dbReference type="Google" id="ProtNLM"/>
    </source>
</evidence>
<dbReference type="RefSeq" id="WP_075126831.1">
    <property type="nucleotide sequence ID" value="NZ_MSIE01000031.1"/>
</dbReference>
<dbReference type="OrthoDB" id="6188067at2"/>
<dbReference type="AlphaFoldDB" id="A0A1Q8CPG4"/>
<comment type="caution">
    <text evidence="1">The sequence shown here is derived from an EMBL/GenBank/DDBJ whole genome shotgun (WGS) entry which is preliminary data.</text>
</comment>
<organism evidence="1 2">
    <name type="scientific">Actinophytocola xanthii</name>
    <dbReference type="NCBI Taxonomy" id="1912961"/>
    <lineage>
        <taxon>Bacteria</taxon>
        <taxon>Bacillati</taxon>
        <taxon>Actinomycetota</taxon>
        <taxon>Actinomycetes</taxon>
        <taxon>Pseudonocardiales</taxon>
        <taxon>Pseudonocardiaceae</taxon>
    </lineage>
</organism>
<dbReference type="Proteomes" id="UP000185596">
    <property type="component" value="Unassembled WGS sequence"/>
</dbReference>
<keyword evidence="2" id="KW-1185">Reference proteome</keyword>
<evidence type="ECO:0000313" key="1">
    <source>
        <dbReference type="EMBL" id="OLF16240.1"/>
    </source>
</evidence>
<gene>
    <name evidence="1" type="ORF">BU204_17890</name>
</gene>